<evidence type="ECO:0000256" key="1">
    <source>
        <dbReference type="PROSITE-ProRule" id="PRU00023"/>
    </source>
</evidence>
<proteinExistence type="predicted"/>
<accession>A0AAD9K976</accession>
<sequence length="532" mass="59893">MSGNNAETPLSHKMAKISSVQKRKATHIQNQEKKIGEDEFMAAAIGDVEWLKQSIRGNRGAVNYDKNGLTPLHLAAIHGRLECLKLMIDKFKVDINMPSKTGWRPVHLVISNQTGKRAYNCLSFLLEKGADPSVANDDGITPMHQAASEGHVQCLKALIEVGALPNGVDYRGHTPIDLAKLWGHRKCARLLAAEQWHQDKRSLAREMSQLQKLEMQKTLYEMQADEENSAHQKYYGDLAFSEWLQMHGLEPKPTGPKLSDKEDCSEAKASESGKEVANTAKGESLYTANSIQRPKHISRSNQPPSPIKEETESSTHTTSITPRIPPTGKVAPTVQSRDSTQSRISVQAPESGRETREMSPMSKAMLHFSDWNKSTKASQRPYIPMLEDFYPRDEYSMLPRPPPKRQLKSPTTQSKDNGKIAAVDLPSLHPVVYKCKHIADVHKKKHYDIEKLPRSEVGMHLSMDPNTRMFRSGLLVPLESGYLWKSHSGSRSRSANLQSMMVMLERMSNSSPYYSVEDLDYEVHDMYQKEVI</sequence>
<dbReference type="SUPFAM" id="SSF48403">
    <property type="entry name" value="Ankyrin repeat"/>
    <property type="match status" value="1"/>
</dbReference>
<dbReference type="GO" id="GO:0000922">
    <property type="term" value="C:spindle pole"/>
    <property type="evidence" value="ECO:0007669"/>
    <property type="project" value="TreeGrafter"/>
</dbReference>
<feature type="compositionally biased region" description="Polar residues" evidence="3">
    <location>
        <begin position="333"/>
        <end position="345"/>
    </location>
</feature>
<dbReference type="InterPro" id="IPR036770">
    <property type="entry name" value="Ankyrin_rpt-contain_sf"/>
</dbReference>
<dbReference type="PANTHER" id="PTHR24160">
    <property type="entry name" value="ANKYRIN REPEAT DOMAIN-CONTAINING PROTEIN 53"/>
    <property type="match status" value="1"/>
</dbReference>
<dbReference type="EMBL" id="JAODUP010000029">
    <property type="protein sequence ID" value="KAK2167329.1"/>
    <property type="molecule type" value="Genomic_DNA"/>
</dbReference>
<dbReference type="GO" id="GO:0060236">
    <property type="term" value="P:regulation of mitotic spindle organization"/>
    <property type="evidence" value="ECO:0007669"/>
    <property type="project" value="TreeGrafter"/>
</dbReference>
<evidence type="ECO:0000256" key="2">
    <source>
        <dbReference type="SAM" id="Coils"/>
    </source>
</evidence>
<keyword evidence="1" id="KW-0040">ANK repeat</keyword>
<feature type="region of interest" description="Disordered" evidence="3">
    <location>
        <begin position="1"/>
        <end position="25"/>
    </location>
</feature>
<feature type="repeat" description="ANK" evidence="1">
    <location>
        <begin position="67"/>
        <end position="90"/>
    </location>
</feature>
<dbReference type="InterPro" id="IPR002110">
    <property type="entry name" value="Ankyrin_rpt"/>
</dbReference>
<dbReference type="PROSITE" id="PS50297">
    <property type="entry name" value="ANK_REP_REGION"/>
    <property type="match status" value="2"/>
</dbReference>
<feature type="compositionally biased region" description="Basic and acidic residues" evidence="3">
    <location>
        <begin position="258"/>
        <end position="274"/>
    </location>
</feature>
<feature type="region of interest" description="Disordered" evidence="3">
    <location>
        <begin position="397"/>
        <end position="417"/>
    </location>
</feature>
<keyword evidence="5" id="KW-1185">Reference proteome</keyword>
<dbReference type="AlphaFoldDB" id="A0AAD9K976"/>
<evidence type="ECO:0000313" key="5">
    <source>
        <dbReference type="Proteomes" id="UP001208570"/>
    </source>
</evidence>
<dbReference type="SMART" id="SM00248">
    <property type="entry name" value="ANK"/>
    <property type="match status" value="4"/>
</dbReference>
<dbReference type="PROSITE" id="PS50088">
    <property type="entry name" value="ANK_REPEAT"/>
    <property type="match status" value="2"/>
</dbReference>
<dbReference type="PANTHER" id="PTHR24160:SF1">
    <property type="entry name" value="ANKYRIN REPEAT DOMAIN-CONTAINING PROTEIN 53"/>
    <property type="match status" value="1"/>
</dbReference>
<dbReference type="Gene3D" id="1.25.40.20">
    <property type="entry name" value="Ankyrin repeat-containing domain"/>
    <property type="match status" value="1"/>
</dbReference>
<dbReference type="Pfam" id="PF12796">
    <property type="entry name" value="Ank_2"/>
    <property type="match status" value="1"/>
</dbReference>
<dbReference type="Proteomes" id="UP001208570">
    <property type="component" value="Unassembled WGS sequence"/>
</dbReference>
<feature type="repeat" description="ANK" evidence="1">
    <location>
        <begin position="138"/>
        <end position="170"/>
    </location>
</feature>
<reference evidence="4" key="1">
    <citation type="journal article" date="2023" name="Mol. Biol. Evol.">
        <title>Third-Generation Sequencing Reveals the Adaptive Role of the Epigenome in Three Deep-Sea Polychaetes.</title>
        <authorList>
            <person name="Perez M."/>
            <person name="Aroh O."/>
            <person name="Sun Y."/>
            <person name="Lan Y."/>
            <person name="Juniper S.K."/>
            <person name="Young C.R."/>
            <person name="Angers B."/>
            <person name="Qian P.Y."/>
        </authorList>
    </citation>
    <scope>NUCLEOTIDE SEQUENCE</scope>
    <source>
        <strain evidence="4">P08H-3</strain>
    </source>
</reference>
<dbReference type="PRINTS" id="PR01415">
    <property type="entry name" value="ANKYRIN"/>
</dbReference>
<evidence type="ECO:0008006" key="6">
    <source>
        <dbReference type="Google" id="ProtNLM"/>
    </source>
</evidence>
<feature type="coiled-coil region" evidence="2">
    <location>
        <begin position="193"/>
        <end position="230"/>
    </location>
</feature>
<evidence type="ECO:0000313" key="4">
    <source>
        <dbReference type="EMBL" id="KAK2167329.1"/>
    </source>
</evidence>
<dbReference type="GO" id="GO:0031116">
    <property type="term" value="P:positive regulation of microtubule polymerization"/>
    <property type="evidence" value="ECO:0007669"/>
    <property type="project" value="TreeGrafter"/>
</dbReference>
<dbReference type="InterPro" id="IPR042335">
    <property type="entry name" value="ANKRD53"/>
</dbReference>
<dbReference type="GO" id="GO:0007080">
    <property type="term" value="P:mitotic metaphase chromosome alignment"/>
    <property type="evidence" value="ECO:0007669"/>
    <property type="project" value="TreeGrafter"/>
</dbReference>
<organism evidence="4 5">
    <name type="scientific">Paralvinella palmiformis</name>
    <dbReference type="NCBI Taxonomy" id="53620"/>
    <lineage>
        <taxon>Eukaryota</taxon>
        <taxon>Metazoa</taxon>
        <taxon>Spiralia</taxon>
        <taxon>Lophotrochozoa</taxon>
        <taxon>Annelida</taxon>
        <taxon>Polychaeta</taxon>
        <taxon>Sedentaria</taxon>
        <taxon>Canalipalpata</taxon>
        <taxon>Terebellida</taxon>
        <taxon>Terebelliformia</taxon>
        <taxon>Alvinellidae</taxon>
        <taxon>Paralvinella</taxon>
    </lineage>
</organism>
<keyword evidence="2" id="KW-0175">Coiled coil</keyword>
<name>A0AAD9K976_9ANNE</name>
<comment type="caution">
    <text evidence="4">The sequence shown here is derived from an EMBL/GenBank/DDBJ whole genome shotgun (WGS) entry which is preliminary data.</text>
</comment>
<protein>
    <recommendedName>
        <fullName evidence="6">Ankyrin repeat domain-containing protein 53</fullName>
    </recommendedName>
</protein>
<feature type="region of interest" description="Disordered" evidence="3">
    <location>
        <begin position="250"/>
        <end position="360"/>
    </location>
</feature>
<dbReference type="Pfam" id="PF13857">
    <property type="entry name" value="Ank_5"/>
    <property type="match status" value="1"/>
</dbReference>
<gene>
    <name evidence="4" type="ORF">LSH36_29g01014</name>
</gene>
<evidence type="ECO:0000256" key="3">
    <source>
        <dbReference type="SAM" id="MobiDB-lite"/>
    </source>
</evidence>
<dbReference type="GO" id="GO:1902412">
    <property type="term" value="P:regulation of mitotic cytokinesis"/>
    <property type="evidence" value="ECO:0007669"/>
    <property type="project" value="InterPro"/>
</dbReference>